<dbReference type="Proteomes" id="UP000694864">
    <property type="component" value="Chromosome 9"/>
</dbReference>
<keyword evidence="2" id="KW-1185">Reference proteome</keyword>
<accession>A0ABM0TU67</accession>
<dbReference type="GeneID" id="104715819"/>
<dbReference type="Pfam" id="PF03004">
    <property type="entry name" value="Transposase_24"/>
    <property type="match status" value="1"/>
</dbReference>
<reference evidence="3" key="2">
    <citation type="submission" date="2025-08" db="UniProtKB">
        <authorList>
            <consortium name="RefSeq"/>
        </authorList>
    </citation>
    <scope>IDENTIFICATION</scope>
    <source>
        <tissue evidence="3">Leaf</tissue>
    </source>
</reference>
<evidence type="ECO:0000256" key="1">
    <source>
        <dbReference type="SAM" id="MobiDB-lite"/>
    </source>
</evidence>
<feature type="region of interest" description="Disordered" evidence="1">
    <location>
        <begin position="1"/>
        <end position="80"/>
    </location>
</feature>
<dbReference type="InterPro" id="IPR004252">
    <property type="entry name" value="Probable_transposase_24"/>
</dbReference>
<reference evidence="2" key="1">
    <citation type="journal article" date="2014" name="Nat. Commun.">
        <title>The emerging biofuel crop Camelina sativa retains a highly undifferentiated hexaploid genome structure.</title>
        <authorList>
            <person name="Kagale S."/>
            <person name="Koh C."/>
            <person name="Nixon J."/>
            <person name="Bollina V."/>
            <person name="Clarke W.E."/>
            <person name="Tuteja R."/>
            <person name="Spillane C."/>
            <person name="Robinson S.J."/>
            <person name="Links M.G."/>
            <person name="Clarke C."/>
            <person name="Higgins E.E."/>
            <person name="Huebert T."/>
            <person name="Sharpe A.G."/>
            <person name="Parkin I.A."/>
        </authorList>
    </citation>
    <scope>NUCLEOTIDE SEQUENCE [LARGE SCALE GENOMIC DNA]</scope>
    <source>
        <strain evidence="2">cv. DH55</strain>
    </source>
</reference>
<sequence length="424" mass="49039">MFSRKAPTTRMTGSYSYSPPVDPPFTENTRQNYERYMAERQRDYDSSTPSYTLPDLPRNLQNPRNEHTTRNGSEPPAENPEEDVAILADVNDLLCAPGRTNIPVLSPDREGNTIWFRHDSTGKITKQILKMLKSDLPKAYPTYRSLPLGIKNRWFRAFAQEFNWDPAITEYVRTNYDDQAKASFKHNVRDWKIKWIEKGADNLPDWMKAKKNLFDGYIKMWTDEKTKEMAAQNSINRGSKRGGLGVAKHNNGAKTYERRWDEMTIELGKEPNMLYFMEQTHLDKKTRTISDMKTKQFLDKASSQVELIQSQRQTDGDPSAQPDPLTTEEINTIMRKVVPKVRGKFYGFGNLFDDGCPSSSSTPRLIPKLQEEIQTLKAREQEKDAQIKFLMECNKLFLGRFPDLRPPQYPETPSTVEDEDETQP</sequence>
<dbReference type="RefSeq" id="XP_010431493.1">
    <property type="nucleotide sequence ID" value="XM_010433191.2"/>
</dbReference>
<gene>
    <name evidence="3" type="primary">LOC104715819</name>
</gene>
<proteinExistence type="predicted"/>
<evidence type="ECO:0000313" key="2">
    <source>
        <dbReference type="Proteomes" id="UP000694864"/>
    </source>
</evidence>
<feature type="region of interest" description="Disordered" evidence="1">
    <location>
        <begin position="401"/>
        <end position="424"/>
    </location>
</feature>
<organism evidence="2 3">
    <name type="scientific">Camelina sativa</name>
    <name type="common">False flax</name>
    <name type="synonym">Myagrum sativum</name>
    <dbReference type="NCBI Taxonomy" id="90675"/>
    <lineage>
        <taxon>Eukaryota</taxon>
        <taxon>Viridiplantae</taxon>
        <taxon>Streptophyta</taxon>
        <taxon>Embryophyta</taxon>
        <taxon>Tracheophyta</taxon>
        <taxon>Spermatophyta</taxon>
        <taxon>Magnoliopsida</taxon>
        <taxon>eudicotyledons</taxon>
        <taxon>Gunneridae</taxon>
        <taxon>Pentapetalae</taxon>
        <taxon>rosids</taxon>
        <taxon>malvids</taxon>
        <taxon>Brassicales</taxon>
        <taxon>Brassicaceae</taxon>
        <taxon>Camelineae</taxon>
        <taxon>Camelina</taxon>
    </lineage>
</organism>
<name>A0ABM0TU67_CAMSA</name>
<feature type="compositionally biased region" description="Basic and acidic residues" evidence="1">
    <location>
        <begin position="32"/>
        <end position="45"/>
    </location>
</feature>
<evidence type="ECO:0000313" key="3">
    <source>
        <dbReference type="RefSeq" id="XP_010431493.1"/>
    </source>
</evidence>
<protein>
    <submittedName>
        <fullName evidence="3">Uncharacterized protein LOC104715819</fullName>
    </submittedName>
</protein>